<gene>
    <name evidence="6" type="ORF">A2209_04055</name>
</gene>
<keyword evidence="3" id="KW-0808">Transferase</keyword>
<dbReference type="EMBL" id="MGBG01000013">
    <property type="protein sequence ID" value="OGK64847.1"/>
    <property type="molecule type" value="Genomic_DNA"/>
</dbReference>
<protein>
    <recommendedName>
        <fullName evidence="5">Glycosyltransferase 2-like domain-containing protein</fullName>
    </recommendedName>
</protein>
<evidence type="ECO:0000256" key="4">
    <source>
        <dbReference type="SAM" id="Phobius"/>
    </source>
</evidence>
<evidence type="ECO:0000256" key="3">
    <source>
        <dbReference type="ARBA" id="ARBA00022679"/>
    </source>
</evidence>
<feature type="transmembrane region" description="Helical" evidence="4">
    <location>
        <begin position="293"/>
        <end position="312"/>
    </location>
</feature>
<comment type="caution">
    <text evidence="6">The sequence shown here is derived from an EMBL/GenBank/DDBJ whole genome shotgun (WGS) entry which is preliminary data.</text>
</comment>
<dbReference type="Gene3D" id="3.90.550.10">
    <property type="entry name" value="Spore Coat Polysaccharide Biosynthesis Protein SpsA, Chain A"/>
    <property type="match status" value="1"/>
</dbReference>
<feature type="transmembrane region" description="Helical" evidence="4">
    <location>
        <begin position="489"/>
        <end position="510"/>
    </location>
</feature>
<proteinExistence type="inferred from homology"/>
<feature type="domain" description="Glycosyltransferase 2-like" evidence="5">
    <location>
        <begin position="14"/>
        <end position="180"/>
    </location>
</feature>
<dbReference type="SUPFAM" id="SSF53448">
    <property type="entry name" value="Nucleotide-diphospho-sugar transferases"/>
    <property type="match status" value="1"/>
</dbReference>
<evidence type="ECO:0000256" key="1">
    <source>
        <dbReference type="ARBA" id="ARBA00006739"/>
    </source>
</evidence>
<feature type="transmembrane region" description="Helical" evidence="4">
    <location>
        <begin position="573"/>
        <end position="591"/>
    </location>
</feature>
<dbReference type="InterPro" id="IPR029044">
    <property type="entry name" value="Nucleotide-diphossugar_trans"/>
</dbReference>
<dbReference type="GO" id="GO:0016757">
    <property type="term" value="F:glycosyltransferase activity"/>
    <property type="evidence" value="ECO:0007669"/>
    <property type="project" value="UniProtKB-KW"/>
</dbReference>
<organism evidence="6 7">
    <name type="scientific">Candidatus Roizmanbacteria bacterium RIFOXYA1_FULL_41_12</name>
    <dbReference type="NCBI Taxonomy" id="1802082"/>
    <lineage>
        <taxon>Bacteria</taxon>
        <taxon>Candidatus Roizmaniibacteriota</taxon>
    </lineage>
</organism>
<evidence type="ECO:0000313" key="6">
    <source>
        <dbReference type="EMBL" id="OGK64847.1"/>
    </source>
</evidence>
<evidence type="ECO:0000256" key="2">
    <source>
        <dbReference type="ARBA" id="ARBA00022676"/>
    </source>
</evidence>
<keyword evidence="2" id="KW-0328">Glycosyltransferase</keyword>
<dbReference type="PANTHER" id="PTHR43179:SF12">
    <property type="entry name" value="GALACTOFURANOSYLTRANSFERASE GLFT2"/>
    <property type="match status" value="1"/>
</dbReference>
<keyword evidence="4" id="KW-0472">Membrane</keyword>
<feature type="transmembrane region" description="Helical" evidence="4">
    <location>
        <begin position="449"/>
        <end position="482"/>
    </location>
</feature>
<dbReference type="PANTHER" id="PTHR43179">
    <property type="entry name" value="RHAMNOSYLTRANSFERASE WBBL"/>
    <property type="match status" value="1"/>
</dbReference>
<comment type="similarity">
    <text evidence="1">Belongs to the glycosyltransferase 2 family.</text>
</comment>
<name>A0A1F7KAF6_9BACT</name>
<feature type="transmembrane region" description="Helical" evidence="4">
    <location>
        <begin position="398"/>
        <end position="416"/>
    </location>
</feature>
<keyword evidence="4" id="KW-1133">Transmembrane helix</keyword>
<sequence length="775" mass="89750">MAKREAKTDAVQLTVVIGTLNRPKIVSQLLKQLVNESRQLLFEVLVFDQSNSQNYRKLKNDFPSQTNFRLFHLDTPNTCHYLNLGWQKAKTPIVLYLDDDVIITSNTLTSHLKAYRNKQINGVAGRVINQPETTEPGRGVGKISFFGALIVKRFFDQTKQWVDFPYGCNMSFRTDVLKELGGFDEKLKPPIYAYNEVDLGVRLNQRFPKSLIFEPKALVTHLRHFLGGTRTYDQGAINKSSQHNYGYFLAKNYSWHQNLIALARRLAFQIIKEPFQIPAIFSGFLLGKSKTQYFNLLAFVGLLTLAVFFRFWNLGQFFTFNFDEEYQALLAWEQVKNPHLIWIGVSASNISYYLGPGFTYLNAFLFNISSDPLILAYFGSGLGIVTALSLFYITNRFYGTKAAFFALAFYSGSMFLSYFDRRFWNPTPIMFVSLWFFYCLMRLREDPRYLILLFLLLGLSLHIHLSLLAFWPVTLLIILFNWRSVKLKIWLLSIISWFLVTLPLLVFDFVHNFDNLLMPIRYLRKFLDFQNQGNLTYSFGQFLNTLSRIWYIHPYSNTQDELQLGVHGRITGTYMPLALLSLLIIMSVFILSFSFKKYRLLAALMFSFMLVYFFYPGGVVAYFLLGFLVLFVISIGIFFSKLPLGLAIVLIIPYFLVNSYALITSQQEQFGLSTRKKLIKQINPELKGKSFYLETRTTDGRKYHSAGGWRYLFKAYGSTPAQSHADDFFGWIYSDEISAQKPQYRIIVSEYQTIISVPIIKQFSSGVYHAYLVKN</sequence>
<dbReference type="Proteomes" id="UP000178450">
    <property type="component" value="Unassembled WGS sequence"/>
</dbReference>
<dbReference type="InterPro" id="IPR001173">
    <property type="entry name" value="Glyco_trans_2-like"/>
</dbReference>
<accession>A0A1F7KAF6</accession>
<evidence type="ECO:0000313" key="7">
    <source>
        <dbReference type="Proteomes" id="UP000178450"/>
    </source>
</evidence>
<feature type="transmembrane region" description="Helical" evidence="4">
    <location>
        <begin position="644"/>
        <end position="663"/>
    </location>
</feature>
<reference evidence="6 7" key="1">
    <citation type="journal article" date="2016" name="Nat. Commun.">
        <title>Thousands of microbial genomes shed light on interconnected biogeochemical processes in an aquifer system.</title>
        <authorList>
            <person name="Anantharaman K."/>
            <person name="Brown C.T."/>
            <person name="Hug L.A."/>
            <person name="Sharon I."/>
            <person name="Castelle C.J."/>
            <person name="Probst A.J."/>
            <person name="Thomas B.C."/>
            <person name="Singh A."/>
            <person name="Wilkins M.J."/>
            <person name="Karaoz U."/>
            <person name="Brodie E.L."/>
            <person name="Williams K.H."/>
            <person name="Hubbard S.S."/>
            <person name="Banfield J.F."/>
        </authorList>
    </citation>
    <scope>NUCLEOTIDE SEQUENCE [LARGE SCALE GENOMIC DNA]</scope>
</reference>
<dbReference type="Pfam" id="PF00535">
    <property type="entry name" value="Glycos_transf_2"/>
    <property type="match status" value="1"/>
</dbReference>
<keyword evidence="4" id="KW-0812">Transmembrane</keyword>
<feature type="transmembrane region" description="Helical" evidence="4">
    <location>
        <begin position="373"/>
        <end position="392"/>
    </location>
</feature>
<dbReference type="AlphaFoldDB" id="A0A1F7KAF6"/>
<evidence type="ECO:0000259" key="5">
    <source>
        <dbReference type="Pfam" id="PF00535"/>
    </source>
</evidence>